<evidence type="ECO:0000313" key="3">
    <source>
        <dbReference type="EMBL" id="MDQ0166187.1"/>
    </source>
</evidence>
<dbReference type="RefSeq" id="WP_307394189.1">
    <property type="nucleotide sequence ID" value="NZ_BAAADK010000048.1"/>
</dbReference>
<feature type="chain" id="PRO_5047532544" evidence="2">
    <location>
        <begin position="22"/>
        <end position="340"/>
    </location>
</feature>
<evidence type="ECO:0000256" key="2">
    <source>
        <dbReference type="SAM" id="SignalP"/>
    </source>
</evidence>
<gene>
    <name evidence="3" type="ORF">J2S11_002088</name>
</gene>
<proteinExistence type="predicted"/>
<dbReference type="PANTHER" id="PTHR33376:SF3">
    <property type="entry name" value="C4-DICARBOXYLATE-BINDING PROTEIN"/>
    <property type="match status" value="1"/>
</dbReference>
<organism evidence="3 4">
    <name type="scientific">Caldalkalibacillus horti</name>
    <dbReference type="NCBI Taxonomy" id="77523"/>
    <lineage>
        <taxon>Bacteria</taxon>
        <taxon>Bacillati</taxon>
        <taxon>Bacillota</taxon>
        <taxon>Bacilli</taxon>
        <taxon>Bacillales</taxon>
        <taxon>Bacillaceae</taxon>
        <taxon>Caldalkalibacillus</taxon>
    </lineage>
</organism>
<dbReference type="Proteomes" id="UP001235840">
    <property type="component" value="Unassembled WGS sequence"/>
</dbReference>
<dbReference type="NCBIfam" id="NF037995">
    <property type="entry name" value="TRAP_S1"/>
    <property type="match status" value="1"/>
</dbReference>
<dbReference type="Gene3D" id="3.40.190.170">
    <property type="entry name" value="Bacterial extracellular solute-binding protein, family 7"/>
    <property type="match status" value="1"/>
</dbReference>
<reference evidence="3 4" key="1">
    <citation type="submission" date="2023-07" db="EMBL/GenBank/DDBJ databases">
        <title>Genomic Encyclopedia of Type Strains, Phase IV (KMG-IV): sequencing the most valuable type-strain genomes for metagenomic binning, comparative biology and taxonomic classification.</title>
        <authorList>
            <person name="Goeker M."/>
        </authorList>
    </citation>
    <scope>NUCLEOTIDE SEQUENCE [LARGE SCALE GENOMIC DNA]</scope>
    <source>
        <strain evidence="3 4">DSM 12751</strain>
    </source>
</reference>
<protein>
    <submittedName>
        <fullName evidence="3">Tripartite ATP-independent transporter DctP family solute receptor</fullName>
    </submittedName>
</protein>
<dbReference type="EMBL" id="JAUSTY010000007">
    <property type="protein sequence ID" value="MDQ0166187.1"/>
    <property type="molecule type" value="Genomic_DNA"/>
</dbReference>
<keyword evidence="1 2" id="KW-0732">Signal</keyword>
<dbReference type="InterPro" id="IPR018389">
    <property type="entry name" value="DctP_fam"/>
</dbReference>
<feature type="signal peptide" evidence="2">
    <location>
        <begin position="1"/>
        <end position="21"/>
    </location>
</feature>
<dbReference type="CDD" id="cd13669">
    <property type="entry name" value="PBP2_TRAP_TM0322_like"/>
    <property type="match status" value="1"/>
</dbReference>
<dbReference type="InterPro" id="IPR038404">
    <property type="entry name" value="TRAP_DctP_sf"/>
</dbReference>
<evidence type="ECO:0000313" key="4">
    <source>
        <dbReference type="Proteomes" id="UP001235840"/>
    </source>
</evidence>
<dbReference type="PROSITE" id="PS51257">
    <property type="entry name" value="PROKAR_LIPOPROTEIN"/>
    <property type="match status" value="1"/>
</dbReference>
<dbReference type="Pfam" id="PF03480">
    <property type="entry name" value="DctP"/>
    <property type="match status" value="1"/>
</dbReference>
<keyword evidence="3" id="KW-0675">Receptor</keyword>
<dbReference type="PANTHER" id="PTHR33376">
    <property type="match status" value="1"/>
</dbReference>
<name>A0ABT9VZE0_9BACI</name>
<evidence type="ECO:0000256" key="1">
    <source>
        <dbReference type="ARBA" id="ARBA00022729"/>
    </source>
</evidence>
<comment type="caution">
    <text evidence="3">The sequence shown here is derived from an EMBL/GenBank/DDBJ whole genome shotgun (WGS) entry which is preliminary data.</text>
</comment>
<keyword evidence="4" id="KW-1185">Reference proteome</keyword>
<sequence length="340" mass="37483">MKIKQWIMVVLLVGAVLSLVACSQSSGGDGNESASNGTVYSLKVGTALTASDPIYQGLEAFKERVEERTDNHVRIEIFGSGSLGEDNDIIEQAKIGSNVAVIVDSARLAEMVPEIGILTAPYIVDSFEEANTVVQSDLFGGWVDQLAESHNLQVLSFNWYQGERHLLTKKEIQSPEDLRGVQLRTPGSPIWLESIRAMGASPTGMPWSEVYPAIQQGVIDGAEAQHPATYGAKLHEVVTHISKTRHFQLVTGIVAGANWMNQLPEEYQEIIYEEAAKAGEEASLQTVEKLEEFEQSMLDESNVEIHDVDIDLFKAATEVVYEKFDGFMELREEINNILGK</sequence>
<accession>A0ABT9VZE0</accession>